<dbReference type="PANTHER" id="PTHR10185:SF17">
    <property type="entry name" value="GM01519P-RELATED"/>
    <property type="match status" value="1"/>
</dbReference>
<sequence>MDYEPAIVYSYPKKYWPVIDDALRTAAYEKGIEVRLLGSHWEHSPCDMRSFLESLGSWNVTGPKNGSIKTVAFELPLDGTDRSVFVISSLISTDPQLNIVSSGSVTIVSVKPWDTRNVTTSCFMRTTSLAIPEWIRCVQMR</sequence>
<proteinExistence type="predicted"/>
<accession>A0A1X7SV99</accession>
<dbReference type="STRING" id="400682.A0A1X7SV99"/>
<evidence type="ECO:0000259" key="1">
    <source>
        <dbReference type="Pfam" id="PF13918"/>
    </source>
</evidence>
<evidence type="ECO:0000313" key="2">
    <source>
        <dbReference type="EnsemblMetazoa" id="Aqu2.1.06005_001"/>
    </source>
</evidence>
<dbReference type="AlphaFoldDB" id="A0A1X7SV99"/>
<dbReference type="Pfam" id="PF13918">
    <property type="entry name" value="PLDc_3"/>
    <property type="match status" value="1"/>
</dbReference>
<dbReference type="InParanoid" id="A0A1X7SV99"/>
<dbReference type="OrthoDB" id="1923775at2759"/>
<reference evidence="2" key="1">
    <citation type="submission" date="2017-05" db="UniProtKB">
        <authorList>
            <consortium name="EnsemblMetazoa"/>
        </authorList>
    </citation>
    <scope>IDENTIFICATION</scope>
</reference>
<dbReference type="InterPro" id="IPR050874">
    <property type="entry name" value="Diverse_PLD-related"/>
</dbReference>
<dbReference type="EnsemblMetazoa" id="Aqu2.1.06005_001">
    <property type="protein sequence ID" value="Aqu2.1.06005_001"/>
    <property type="gene ID" value="Aqu2.1.06005"/>
</dbReference>
<name>A0A1X7SV99_AMPQE</name>
<organism evidence="2">
    <name type="scientific">Amphimedon queenslandica</name>
    <name type="common">Sponge</name>
    <dbReference type="NCBI Taxonomy" id="400682"/>
    <lineage>
        <taxon>Eukaryota</taxon>
        <taxon>Metazoa</taxon>
        <taxon>Porifera</taxon>
        <taxon>Demospongiae</taxon>
        <taxon>Heteroscleromorpha</taxon>
        <taxon>Haplosclerida</taxon>
        <taxon>Niphatidae</taxon>
        <taxon>Amphimedon</taxon>
    </lineage>
</organism>
<feature type="domain" description="PLD-like" evidence="1">
    <location>
        <begin position="2"/>
        <end position="59"/>
    </location>
</feature>
<dbReference type="PANTHER" id="PTHR10185">
    <property type="entry name" value="PHOSPHOLIPASE D - RELATED"/>
    <property type="match status" value="1"/>
</dbReference>
<protein>
    <recommendedName>
        <fullName evidence="1">PLD-like domain-containing protein</fullName>
    </recommendedName>
</protein>
<dbReference type="InterPro" id="IPR032803">
    <property type="entry name" value="PLDc_3"/>
</dbReference>